<dbReference type="Proteomes" id="UP001168338">
    <property type="component" value="Unassembled WGS sequence"/>
</dbReference>
<organism evidence="2 3">
    <name type="scientific">Methanoculleus frigidifontis</name>
    <dbReference type="NCBI Taxonomy" id="2584085"/>
    <lineage>
        <taxon>Archaea</taxon>
        <taxon>Methanobacteriati</taxon>
        <taxon>Methanobacteriota</taxon>
        <taxon>Stenosarchaea group</taxon>
        <taxon>Methanomicrobia</taxon>
        <taxon>Methanomicrobiales</taxon>
        <taxon>Methanomicrobiaceae</taxon>
        <taxon>Methanoculleus</taxon>
    </lineage>
</organism>
<evidence type="ECO:0000313" key="2">
    <source>
        <dbReference type="EMBL" id="MDN7024860.1"/>
    </source>
</evidence>
<name>A0ABT8MAD0_9EURY</name>
<proteinExistence type="predicted"/>
<sequence length="71" mass="7895">MQTTAVTSGKIVSAAYDRDSCSLDIHFGNGEIFRYYGVPPVVYKDLMEAASPMGYFGDAIEGRYSFTRITR</sequence>
<gene>
    <name evidence="2" type="ORF">FGU65_08165</name>
</gene>
<feature type="domain" description="KTSC" evidence="1">
    <location>
        <begin position="8"/>
        <end position="64"/>
    </location>
</feature>
<keyword evidence="3" id="KW-1185">Reference proteome</keyword>
<protein>
    <submittedName>
        <fullName evidence="2">KTSC domain-containing protein</fullName>
    </submittedName>
</protein>
<dbReference type="InterPro" id="IPR025309">
    <property type="entry name" value="KTSC_dom"/>
</dbReference>
<comment type="caution">
    <text evidence="2">The sequence shown here is derived from an EMBL/GenBank/DDBJ whole genome shotgun (WGS) entry which is preliminary data.</text>
</comment>
<dbReference type="RefSeq" id="WP_301663986.1">
    <property type="nucleotide sequence ID" value="NZ_VCYH01000005.1"/>
</dbReference>
<reference evidence="2" key="1">
    <citation type="submission" date="2019-05" db="EMBL/GenBank/DDBJ databases">
        <title>Methanoculleus sp. FWC-SCC1, a methanogenic archaeon isolated from deep marine cold seep.</title>
        <authorList>
            <person name="Chen Y.-W."/>
            <person name="Chen S.-C."/>
            <person name="Teng N.-H."/>
            <person name="Lai M.-C."/>
        </authorList>
    </citation>
    <scope>NUCLEOTIDE SEQUENCE</scope>
    <source>
        <strain evidence="2">FWC-SCC1</strain>
    </source>
</reference>
<dbReference type="Pfam" id="PF13619">
    <property type="entry name" value="KTSC"/>
    <property type="match status" value="1"/>
</dbReference>
<evidence type="ECO:0000313" key="3">
    <source>
        <dbReference type="Proteomes" id="UP001168338"/>
    </source>
</evidence>
<accession>A0ABT8MAD0</accession>
<evidence type="ECO:0000259" key="1">
    <source>
        <dbReference type="Pfam" id="PF13619"/>
    </source>
</evidence>
<dbReference type="EMBL" id="VCYH01000005">
    <property type="protein sequence ID" value="MDN7024860.1"/>
    <property type="molecule type" value="Genomic_DNA"/>
</dbReference>